<dbReference type="AlphaFoldDB" id="A0A7G9GQL7"/>
<evidence type="ECO:0000256" key="1">
    <source>
        <dbReference type="SAM" id="Coils"/>
    </source>
</evidence>
<gene>
    <name evidence="3" type="ORF">H9Q80_03880</name>
</gene>
<reference evidence="3 4" key="1">
    <citation type="submission" date="2020-08" db="EMBL/GenBank/DDBJ databases">
        <authorList>
            <person name="Liu C."/>
            <person name="Sun Q."/>
        </authorList>
    </citation>
    <scope>NUCLEOTIDE SEQUENCE [LARGE SCALE GENOMIC DNA]</scope>
    <source>
        <strain evidence="3 4">NSJ-61</strain>
    </source>
</reference>
<proteinExistence type="predicted"/>
<dbReference type="EMBL" id="CP060636">
    <property type="protein sequence ID" value="QNM13099.1"/>
    <property type="molecule type" value="Genomic_DNA"/>
</dbReference>
<dbReference type="Pfam" id="PF03432">
    <property type="entry name" value="Relaxase"/>
    <property type="match status" value="1"/>
</dbReference>
<feature type="domain" description="MobA/VirD2-like nuclease" evidence="2">
    <location>
        <begin position="24"/>
        <end position="155"/>
    </location>
</feature>
<keyword evidence="1" id="KW-0175">Coiled coil</keyword>
<evidence type="ECO:0000313" key="3">
    <source>
        <dbReference type="EMBL" id="QNM13099.1"/>
    </source>
</evidence>
<dbReference type="RefSeq" id="WP_118654695.1">
    <property type="nucleotide sequence ID" value="NZ_CP060636.1"/>
</dbReference>
<accession>A0A7G9GQL7</accession>
<name>A0A7G9GQL7_9FIRM</name>
<dbReference type="Proteomes" id="UP000515856">
    <property type="component" value="Chromosome"/>
</dbReference>
<organism evidence="3 4">
    <name type="scientific">[Eubacterium] hominis</name>
    <dbReference type="NCBI Taxonomy" id="2764325"/>
    <lineage>
        <taxon>Bacteria</taxon>
        <taxon>Bacillati</taxon>
        <taxon>Bacillota</taxon>
        <taxon>Erysipelotrichia</taxon>
        <taxon>Erysipelotrichales</taxon>
        <taxon>Erysipelotrichaceae</taxon>
        <taxon>Amedibacillus</taxon>
    </lineage>
</organism>
<keyword evidence="4" id="KW-1185">Reference proteome</keyword>
<dbReference type="InterPro" id="IPR005094">
    <property type="entry name" value="Endonuclease_MobA/VirD2"/>
</dbReference>
<dbReference type="KEGG" id="ehn:H9Q80_03880"/>
<evidence type="ECO:0000313" key="4">
    <source>
        <dbReference type="Proteomes" id="UP000515856"/>
    </source>
</evidence>
<feature type="coiled-coil region" evidence="1">
    <location>
        <begin position="344"/>
        <end position="371"/>
    </location>
</feature>
<evidence type="ECO:0000259" key="2">
    <source>
        <dbReference type="Pfam" id="PF03432"/>
    </source>
</evidence>
<sequence length="573" mass="67626">MPYTKRIPVHAGERGTGLYNCLEYVRNGDKTEDGILVNSLNCTVEFAEQEFLYIQRKYHKENDDRVAYHVIQSFDIRDDITPEQANEIGMKLCKEIYPNYQCVVSTHIDKGHLHNHIVLNATSLSGRKLEDRLANKIEGLYGLREASDRISLEYGCHVMKDFKPIGKYRRKDYSGKLQETTIKKIYENATAIWKPRIIEQIEKLKKETNSFDELMERLALEGYQIKRGKYLSIKPYGKERFTRLHKLGDEYSEEALRQFFKDKKKGSYVKQLKAVNGYKGRSKYSDSYVEQANNSKLAMELSSKGQQVGKEYPKYYNSRYKEFLRYKELAKSLDFMSAEKIFSYEDLAEKIEAVELELAEREAEYEKQKSIVRTFEENEPFAHTYIETYNAYMLYKEQVEKFGEENITISEDVQKHLTVKENLNDAELQEVREFIRGCGQEKREANRQYSYITYLHSKLTDYDKLRSRALEMNGYIKGMNFGIKMIDEKRSTDEYYCVKLPYTKKYVYLNKNCVTWKEHGVRATMYLIDDETYELYNEDNQKIGEVSGDQLEQISNEEKEEVKEYYASLKVEV</sequence>
<protein>
    <submittedName>
        <fullName evidence="3">Relaxase/mobilization nuclease domain-containing protein</fullName>
    </submittedName>
</protein>